<dbReference type="Pfam" id="PF07228">
    <property type="entry name" value="SpoIIE"/>
    <property type="match status" value="1"/>
</dbReference>
<sequence length="337" mass="37066">MDNTFYSYRVEDKSYVSFVKREIHNLCVATGFSSQKTGEIDIIVSELSSNLVKFVGEGEFLYRTSTDIKGDFFELYCLDKGRGISNLVQMMKDGASTSQTLGQGLGAIERLSSESSVYTLKDWGTIVYCKVYKKTQSTFVSEENIKLGGVKVNMPGETNCGDGYAVKHVNDGVFFFLGDGLGHGNHAHEAVSTAITAFKACREKSPVATLQYIHQEVKKTRGLVATIAHLDFKAQKWFLCGVGNIATSIYNGLEGKNYTPYNGIVGLNIPRTLTDSVVELNKYQTLIMHSDGLRGRWSLNSLPGVLKHPPEIIAGALYKDHARGTDDMSVLVAKVNI</sequence>
<dbReference type="SUPFAM" id="SSF81606">
    <property type="entry name" value="PP2C-like"/>
    <property type="match status" value="1"/>
</dbReference>
<dbReference type="InterPro" id="IPR001932">
    <property type="entry name" value="PPM-type_phosphatase-like_dom"/>
</dbReference>
<reference evidence="2 3" key="1">
    <citation type="submission" date="2023-12" db="EMBL/GenBank/DDBJ databases">
        <title>Novel species of the genus Arcicella isolated from rivers.</title>
        <authorList>
            <person name="Lu H."/>
        </authorList>
    </citation>
    <scope>NUCLEOTIDE SEQUENCE [LARGE SCALE GENOMIC DNA]</scope>
    <source>
        <strain evidence="2 3">LMG 21963</strain>
    </source>
</reference>
<proteinExistence type="predicted"/>
<dbReference type="PANTHER" id="PTHR35801">
    <property type="entry name" value="PHOSPHOSERINE PHOSPHATASE RSBX"/>
    <property type="match status" value="1"/>
</dbReference>
<dbReference type="PANTHER" id="PTHR35801:SF1">
    <property type="entry name" value="PHOSPHOSERINE PHOSPHATASE RSBX"/>
    <property type="match status" value="1"/>
</dbReference>
<dbReference type="SMART" id="SM00331">
    <property type="entry name" value="PP2C_SIG"/>
    <property type="match status" value="1"/>
</dbReference>
<feature type="domain" description="PPM-type phosphatase" evidence="1">
    <location>
        <begin position="135"/>
        <end position="335"/>
    </location>
</feature>
<evidence type="ECO:0000259" key="1">
    <source>
        <dbReference type="SMART" id="SM00331"/>
    </source>
</evidence>
<dbReference type="Gene3D" id="3.60.40.10">
    <property type="entry name" value="PPM-type phosphatase domain"/>
    <property type="match status" value="1"/>
</dbReference>
<dbReference type="Gene3D" id="3.30.565.10">
    <property type="entry name" value="Histidine kinase-like ATPase, C-terminal domain"/>
    <property type="match status" value="1"/>
</dbReference>
<dbReference type="Proteomes" id="UP001304671">
    <property type="component" value="Unassembled WGS sequence"/>
</dbReference>
<dbReference type="InterPro" id="IPR036457">
    <property type="entry name" value="PPM-type-like_dom_sf"/>
</dbReference>
<evidence type="ECO:0000313" key="2">
    <source>
        <dbReference type="EMBL" id="MEA5259490.1"/>
    </source>
</evidence>
<protein>
    <submittedName>
        <fullName evidence="2">SpoIIE family protein phosphatase</fullName>
    </submittedName>
</protein>
<dbReference type="InterPro" id="IPR036890">
    <property type="entry name" value="HATPase_C_sf"/>
</dbReference>
<name>A0ABU5QRJ7_9BACT</name>
<keyword evidence="3" id="KW-1185">Reference proteome</keyword>
<gene>
    <name evidence="2" type="ORF">VB264_16950</name>
</gene>
<dbReference type="InterPro" id="IPR039248">
    <property type="entry name" value="Ptase_RsbX"/>
</dbReference>
<organism evidence="2 3">
    <name type="scientific">Arcicella aquatica</name>
    <dbReference type="NCBI Taxonomy" id="217141"/>
    <lineage>
        <taxon>Bacteria</taxon>
        <taxon>Pseudomonadati</taxon>
        <taxon>Bacteroidota</taxon>
        <taxon>Cytophagia</taxon>
        <taxon>Cytophagales</taxon>
        <taxon>Flectobacillaceae</taxon>
        <taxon>Arcicella</taxon>
    </lineage>
</organism>
<evidence type="ECO:0000313" key="3">
    <source>
        <dbReference type="Proteomes" id="UP001304671"/>
    </source>
</evidence>
<comment type="caution">
    <text evidence="2">The sequence shown here is derived from an EMBL/GenBank/DDBJ whole genome shotgun (WGS) entry which is preliminary data.</text>
</comment>
<dbReference type="RefSeq" id="WP_323251156.1">
    <property type="nucleotide sequence ID" value="NZ_JAYFUL010000031.1"/>
</dbReference>
<dbReference type="EMBL" id="JAYFUL010000031">
    <property type="protein sequence ID" value="MEA5259490.1"/>
    <property type="molecule type" value="Genomic_DNA"/>
</dbReference>
<accession>A0ABU5QRJ7</accession>